<accession>A0ABX3IV83</accession>
<reference evidence="1 2" key="1">
    <citation type="submission" date="2017-01" db="EMBL/GenBank/DDBJ databases">
        <title>Pseudomonas psychrotolerans genome sequencing and assembly.</title>
        <authorList>
            <person name="Vyas B."/>
            <person name="Mayilraj S."/>
        </authorList>
    </citation>
    <scope>NUCLEOTIDE SEQUENCE [LARGE SCALE GENOMIC DNA]</scope>
    <source>
        <strain evidence="1 2">SDS18</strain>
    </source>
</reference>
<sequence>MTMTVKSAEIREGNGRKSVWISRSEDGWVTSQALCDIHEVSGVLVLMSPFTHKPMAVIPDMARLSGWVQSQTGVGL</sequence>
<evidence type="ECO:0000313" key="2">
    <source>
        <dbReference type="Proteomes" id="UP000189310"/>
    </source>
</evidence>
<keyword evidence="2" id="KW-1185">Reference proteome</keyword>
<organism evidence="1 2">
    <name type="scientific">Pseudomonas oryzihabitans</name>
    <dbReference type="NCBI Taxonomy" id="47885"/>
    <lineage>
        <taxon>Bacteria</taxon>
        <taxon>Pseudomonadati</taxon>
        <taxon>Pseudomonadota</taxon>
        <taxon>Gammaproteobacteria</taxon>
        <taxon>Pseudomonadales</taxon>
        <taxon>Pseudomonadaceae</taxon>
        <taxon>Pseudomonas</taxon>
    </lineage>
</organism>
<dbReference type="RefSeq" id="WP_077171692.1">
    <property type="nucleotide sequence ID" value="NZ_MTLN01000004.1"/>
</dbReference>
<dbReference type="EMBL" id="MTLN01000004">
    <property type="protein sequence ID" value="ONN71710.1"/>
    <property type="molecule type" value="Genomic_DNA"/>
</dbReference>
<proteinExistence type="predicted"/>
<dbReference type="Proteomes" id="UP000189310">
    <property type="component" value="Unassembled WGS sequence"/>
</dbReference>
<evidence type="ECO:0000313" key="1">
    <source>
        <dbReference type="EMBL" id="ONN71710.1"/>
    </source>
</evidence>
<protein>
    <submittedName>
        <fullName evidence="1">Uncharacterized protein</fullName>
    </submittedName>
</protein>
<gene>
    <name evidence="1" type="ORF">BVL52_08690</name>
</gene>
<name>A0ABX3IV83_9PSED</name>
<comment type="caution">
    <text evidence="1">The sequence shown here is derived from an EMBL/GenBank/DDBJ whole genome shotgun (WGS) entry which is preliminary data.</text>
</comment>